<keyword evidence="3" id="KW-1185">Reference proteome</keyword>
<accession>A0ABP4IF34</accession>
<dbReference type="Proteomes" id="UP001499863">
    <property type="component" value="Unassembled WGS sequence"/>
</dbReference>
<proteinExistence type="predicted"/>
<feature type="domain" description="DUF1023" evidence="1">
    <location>
        <begin position="19"/>
        <end position="65"/>
    </location>
</feature>
<name>A0ABP4IF34_9ACTN</name>
<gene>
    <name evidence="2" type="ORF">GCM10009639_06530</name>
</gene>
<comment type="caution">
    <text evidence="2">The sequence shown here is derived from an EMBL/GenBank/DDBJ whole genome shotgun (WGS) entry which is preliminary data.</text>
</comment>
<dbReference type="EMBL" id="BAAAKJ010000027">
    <property type="protein sequence ID" value="GAA1384723.1"/>
    <property type="molecule type" value="Genomic_DNA"/>
</dbReference>
<sequence length="125" mass="12761">MVCGTAAPDIPRAAASPADTTGITDLVVFGSPGMGVESTSELGDGVHVWATRNETDWIGNVPYLEVGGLGHGADPTSLDFGAERISSARSSGHNGYFTDGTDSLHNFAAVALGAYQDVVRPAPDA</sequence>
<organism evidence="2 3">
    <name type="scientific">Kitasatospora putterlickiae</name>
    <dbReference type="NCBI Taxonomy" id="221725"/>
    <lineage>
        <taxon>Bacteria</taxon>
        <taxon>Bacillati</taxon>
        <taxon>Actinomycetota</taxon>
        <taxon>Actinomycetes</taxon>
        <taxon>Kitasatosporales</taxon>
        <taxon>Streptomycetaceae</taxon>
        <taxon>Kitasatospora</taxon>
    </lineage>
</organism>
<dbReference type="InterPro" id="IPR010427">
    <property type="entry name" value="DUF1023"/>
</dbReference>
<evidence type="ECO:0000313" key="3">
    <source>
        <dbReference type="Proteomes" id="UP001499863"/>
    </source>
</evidence>
<reference evidence="3" key="1">
    <citation type="journal article" date="2019" name="Int. J. Syst. Evol. Microbiol.">
        <title>The Global Catalogue of Microorganisms (GCM) 10K type strain sequencing project: providing services to taxonomists for standard genome sequencing and annotation.</title>
        <authorList>
            <consortium name="The Broad Institute Genomics Platform"/>
            <consortium name="The Broad Institute Genome Sequencing Center for Infectious Disease"/>
            <person name="Wu L."/>
            <person name="Ma J."/>
        </authorList>
    </citation>
    <scope>NUCLEOTIDE SEQUENCE [LARGE SCALE GENOMIC DNA]</scope>
    <source>
        <strain evidence="3">JCM 12393</strain>
    </source>
</reference>
<evidence type="ECO:0000259" key="1">
    <source>
        <dbReference type="Pfam" id="PF06259"/>
    </source>
</evidence>
<dbReference type="Pfam" id="PF06259">
    <property type="entry name" value="Abhydrolase_8"/>
    <property type="match status" value="1"/>
</dbReference>
<evidence type="ECO:0000313" key="2">
    <source>
        <dbReference type="EMBL" id="GAA1384723.1"/>
    </source>
</evidence>
<protein>
    <recommendedName>
        <fullName evidence="1">DUF1023 domain-containing protein</fullName>
    </recommendedName>
</protein>